<dbReference type="GO" id="GO:0005737">
    <property type="term" value="C:cytoplasm"/>
    <property type="evidence" value="ECO:0007669"/>
    <property type="project" value="TreeGrafter"/>
</dbReference>
<sequence length="549" mass="61237">MDDLDHSVHIAERDWDFFFQESEECNLQQAALAGLDESGLSDFDESEFCLSNQDETLSPVVSAHNSIEGSHIKPYPNSEGLFGPENSLSRGEDEKCLETFVDIFEPQRDSQTNAEAQPDANQPAGAEPLNDCTGNPAKEKERWFVTDAADVSDAADSGYFPHPYDSKPDSKRSSGDSSLFSDFEEEFLQTPNGSANPSPEPEDTKSSALRSPQPGKVWWECKPDPSYCESDNDAEDIMELSAEGTAPQLSDIRRPSNHMETAIPIFSCSRSVKRKLRFIEEYDYFFPEDSPVESEDEDECTQVHVVSCYSSQICEPLDISAGPDMYEHFFTDKDWRGNLFWRHPFSLRRVQLTGVLCGLLYMENQLSSPLSMQQRDMDLKTAMSFPRNNSAASTQVFPSPLGYEKTFMSDVLAFKPVCQRKKPIFFLVIRVLMFQAATPGHVPPQSAQKQCLSRLGEKVRLKSAAEGDMPRQLGLNWGRITQSIQMQTQSRAVTQARQDQILSCDSGVCMPAAAHPACWPELASCFWAGVFLYLLPSGGVCSLKVEGSS</sequence>
<evidence type="ECO:0000313" key="2">
    <source>
        <dbReference type="EMBL" id="KAG9353153.1"/>
    </source>
</evidence>
<protein>
    <submittedName>
        <fullName evidence="2">Uncharacterized protein</fullName>
    </submittedName>
</protein>
<comment type="caution">
    <text evidence="2">The sequence shown here is derived from an EMBL/GenBank/DDBJ whole genome shotgun (WGS) entry which is preliminary data.</text>
</comment>
<feature type="region of interest" description="Disordered" evidence="1">
    <location>
        <begin position="106"/>
        <end position="136"/>
    </location>
</feature>
<feature type="region of interest" description="Disordered" evidence="1">
    <location>
        <begin position="154"/>
        <end position="215"/>
    </location>
</feature>
<dbReference type="EMBL" id="JAFBMS010000004">
    <property type="protein sequence ID" value="KAG9353153.1"/>
    <property type="molecule type" value="Genomic_DNA"/>
</dbReference>
<gene>
    <name evidence="2" type="ORF">JZ751_017729</name>
</gene>
<name>A0A8T2PP85_9TELE</name>
<dbReference type="GO" id="GO:0014850">
    <property type="term" value="P:response to muscle activity"/>
    <property type="evidence" value="ECO:0007669"/>
    <property type="project" value="TreeGrafter"/>
</dbReference>
<accession>A0A8T2PP85</accession>
<dbReference type="PANTHER" id="PTHR47282">
    <property type="entry name" value="PGC-1 AND ERR-INDUCED REGULATOR IN MUSCLE PROTEIN 1"/>
    <property type="match status" value="1"/>
</dbReference>
<feature type="compositionally biased region" description="Basic and acidic residues" evidence="1">
    <location>
        <begin position="164"/>
        <end position="174"/>
    </location>
</feature>
<dbReference type="PANTHER" id="PTHR47282:SF1">
    <property type="entry name" value="PGC-1 AND ERR-INDUCED REGULATOR IN MUSCLE PROTEIN 1"/>
    <property type="match status" value="1"/>
</dbReference>
<dbReference type="GO" id="GO:0006355">
    <property type="term" value="P:regulation of DNA-templated transcription"/>
    <property type="evidence" value="ECO:0007669"/>
    <property type="project" value="InterPro"/>
</dbReference>
<keyword evidence="3" id="KW-1185">Reference proteome</keyword>
<dbReference type="InterPro" id="IPR043442">
    <property type="entry name" value="Perm1"/>
</dbReference>
<evidence type="ECO:0000256" key="1">
    <source>
        <dbReference type="SAM" id="MobiDB-lite"/>
    </source>
</evidence>
<dbReference type="Proteomes" id="UP000824540">
    <property type="component" value="Unassembled WGS sequence"/>
</dbReference>
<reference evidence="2" key="1">
    <citation type="thesis" date="2021" institute="BYU ScholarsArchive" country="Provo, UT, USA">
        <title>Applications of and Algorithms for Genome Assembly and Genomic Analyses with an Emphasis on Marine Teleosts.</title>
        <authorList>
            <person name="Pickett B.D."/>
        </authorList>
    </citation>
    <scope>NUCLEOTIDE SEQUENCE</scope>
    <source>
        <strain evidence="2">HI-2016</strain>
    </source>
</reference>
<proteinExistence type="predicted"/>
<organism evidence="2 3">
    <name type="scientific">Albula glossodonta</name>
    <name type="common">roundjaw bonefish</name>
    <dbReference type="NCBI Taxonomy" id="121402"/>
    <lineage>
        <taxon>Eukaryota</taxon>
        <taxon>Metazoa</taxon>
        <taxon>Chordata</taxon>
        <taxon>Craniata</taxon>
        <taxon>Vertebrata</taxon>
        <taxon>Euteleostomi</taxon>
        <taxon>Actinopterygii</taxon>
        <taxon>Neopterygii</taxon>
        <taxon>Teleostei</taxon>
        <taxon>Albuliformes</taxon>
        <taxon>Albulidae</taxon>
        <taxon>Albula</taxon>
    </lineage>
</organism>
<dbReference type="OrthoDB" id="8943218at2759"/>
<dbReference type="GO" id="GO:0005634">
    <property type="term" value="C:nucleus"/>
    <property type="evidence" value="ECO:0007669"/>
    <property type="project" value="TreeGrafter"/>
</dbReference>
<dbReference type="AlphaFoldDB" id="A0A8T2PP85"/>
<evidence type="ECO:0000313" key="3">
    <source>
        <dbReference type="Proteomes" id="UP000824540"/>
    </source>
</evidence>